<dbReference type="EMBL" id="JACBZD010000001">
    <property type="protein sequence ID" value="NYI04974.1"/>
    <property type="molecule type" value="Genomic_DNA"/>
</dbReference>
<keyword evidence="6" id="KW-1003">Cell membrane</keyword>
<dbReference type="InterPro" id="IPR051598">
    <property type="entry name" value="TSUP/Inactive_protease-like"/>
</dbReference>
<dbReference type="InterPro" id="IPR002781">
    <property type="entry name" value="TM_pro_TauE-like"/>
</dbReference>
<keyword evidence="3 6" id="KW-0812">Transmembrane</keyword>
<evidence type="ECO:0000313" key="9">
    <source>
        <dbReference type="Proteomes" id="UP000567795"/>
    </source>
</evidence>
<feature type="compositionally biased region" description="Low complexity" evidence="7">
    <location>
        <begin position="296"/>
        <end position="310"/>
    </location>
</feature>
<feature type="transmembrane region" description="Helical" evidence="6">
    <location>
        <begin position="98"/>
        <end position="116"/>
    </location>
</feature>
<dbReference type="AlphaFoldDB" id="A0A852ZW26"/>
<comment type="caution">
    <text evidence="8">The sequence shown here is derived from an EMBL/GenBank/DDBJ whole genome shotgun (WGS) entry which is preliminary data.</text>
</comment>
<evidence type="ECO:0000256" key="1">
    <source>
        <dbReference type="ARBA" id="ARBA00004141"/>
    </source>
</evidence>
<comment type="similarity">
    <text evidence="2 6">Belongs to the 4-toluene sulfonate uptake permease (TSUP) (TC 2.A.102) family.</text>
</comment>
<feature type="transmembrane region" description="Helical" evidence="6">
    <location>
        <begin position="175"/>
        <end position="197"/>
    </location>
</feature>
<feature type="transmembrane region" description="Helical" evidence="6">
    <location>
        <begin position="72"/>
        <end position="92"/>
    </location>
</feature>
<dbReference type="PANTHER" id="PTHR43701:SF12">
    <property type="entry name" value="MEMBRANE TRANSPORTER PROTEIN YTNM-RELATED"/>
    <property type="match status" value="1"/>
</dbReference>
<keyword evidence="4 6" id="KW-1133">Transmembrane helix</keyword>
<evidence type="ECO:0000256" key="6">
    <source>
        <dbReference type="RuleBase" id="RU363041"/>
    </source>
</evidence>
<evidence type="ECO:0000256" key="2">
    <source>
        <dbReference type="ARBA" id="ARBA00009142"/>
    </source>
</evidence>
<feature type="transmembrane region" description="Helical" evidence="6">
    <location>
        <begin position="263"/>
        <end position="280"/>
    </location>
</feature>
<dbReference type="RefSeq" id="WP_179813798.1">
    <property type="nucleotide sequence ID" value="NZ_JACBZD010000001.1"/>
</dbReference>
<dbReference type="PANTHER" id="PTHR43701">
    <property type="entry name" value="MEMBRANE TRANSPORTER PROTEIN MJ0441-RELATED"/>
    <property type="match status" value="1"/>
</dbReference>
<gene>
    <name evidence="8" type="ORF">FHU37_001917</name>
</gene>
<sequence length="330" mass="33527">MQRFIIFALVGLGAQLVDGTLGMAYGVTSTTLLLIAGSAPATASAAVHLAEIGTTLASGASHWRFGNVEWRLVLPLAIPGAIGAFAGATVLSNLSTEAAVPWTSTILVVLGAYLLIRFTFRPPKAATGPSRRVGKRFLAPLGVVAGFVDSTGGGGWGPIATPTLLGTGRIPPRKVIGSVGTAEFLVAVSASVGFLLALGDENIPFVVVAGLLTGGVIAAPLAAWLVSRFPTRLLGASVGGLVVITNARTLFRSFDVPADSRTIPYILLYLVWAAALAWSIRGWRLERAEQAAQAAAGAPAEGVEAPAVPGQRGDAETAAAASVTGGDGRG</sequence>
<evidence type="ECO:0000256" key="5">
    <source>
        <dbReference type="ARBA" id="ARBA00023136"/>
    </source>
</evidence>
<protein>
    <recommendedName>
        <fullName evidence="6">Probable membrane transporter protein</fullName>
    </recommendedName>
</protein>
<keyword evidence="9" id="KW-1185">Reference proteome</keyword>
<dbReference type="GO" id="GO:0005886">
    <property type="term" value="C:plasma membrane"/>
    <property type="evidence" value="ECO:0007669"/>
    <property type="project" value="UniProtKB-SubCell"/>
</dbReference>
<feature type="region of interest" description="Disordered" evidence="7">
    <location>
        <begin position="296"/>
        <end position="330"/>
    </location>
</feature>
<feature type="transmembrane region" description="Helical" evidence="6">
    <location>
        <begin position="203"/>
        <end position="226"/>
    </location>
</feature>
<organism evidence="8 9">
    <name type="scientific">Allostreptomyces psammosilenae</name>
    <dbReference type="NCBI Taxonomy" id="1892865"/>
    <lineage>
        <taxon>Bacteria</taxon>
        <taxon>Bacillati</taxon>
        <taxon>Actinomycetota</taxon>
        <taxon>Actinomycetes</taxon>
        <taxon>Kitasatosporales</taxon>
        <taxon>Streptomycetaceae</taxon>
        <taxon>Allostreptomyces</taxon>
    </lineage>
</organism>
<reference evidence="8 9" key="1">
    <citation type="submission" date="2020-07" db="EMBL/GenBank/DDBJ databases">
        <title>Sequencing the genomes of 1000 actinobacteria strains.</title>
        <authorList>
            <person name="Klenk H.-P."/>
        </authorList>
    </citation>
    <scope>NUCLEOTIDE SEQUENCE [LARGE SCALE GENOMIC DNA]</scope>
    <source>
        <strain evidence="8 9">DSM 42178</strain>
    </source>
</reference>
<comment type="subcellular location">
    <subcellularLocation>
        <location evidence="6">Cell membrane</location>
        <topology evidence="6">Multi-pass membrane protein</topology>
    </subcellularLocation>
    <subcellularLocation>
        <location evidence="1">Membrane</location>
        <topology evidence="1">Multi-pass membrane protein</topology>
    </subcellularLocation>
</comment>
<dbReference type="Pfam" id="PF01925">
    <property type="entry name" value="TauE"/>
    <property type="match status" value="1"/>
</dbReference>
<evidence type="ECO:0000256" key="7">
    <source>
        <dbReference type="SAM" id="MobiDB-lite"/>
    </source>
</evidence>
<accession>A0A852ZW26</accession>
<dbReference type="Proteomes" id="UP000567795">
    <property type="component" value="Unassembled WGS sequence"/>
</dbReference>
<keyword evidence="5 6" id="KW-0472">Membrane</keyword>
<evidence type="ECO:0000256" key="4">
    <source>
        <dbReference type="ARBA" id="ARBA00022989"/>
    </source>
</evidence>
<evidence type="ECO:0000313" key="8">
    <source>
        <dbReference type="EMBL" id="NYI04974.1"/>
    </source>
</evidence>
<name>A0A852ZW26_9ACTN</name>
<feature type="transmembrane region" description="Helical" evidence="6">
    <location>
        <begin position="32"/>
        <end position="51"/>
    </location>
</feature>
<evidence type="ECO:0000256" key="3">
    <source>
        <dbReference type="ARBA" id="ARBA00022692"/>
    </source>
</evidence>
<proteinExistence type="inferred from homology"/>